<name>A0A418B4B8_9STRA</name>
<dbReference type="Proteomes" id="UP000285060">
    <property type="component" value="Unassembled WGS sequence"/>
</dbReference>
<dbReference type="EMBL" id="QUSY01000105">
    <property type="protein sequence ID" value="RHY32930.1"/>
    <property type="molecule type" value="Genomic_DNA"/>
</dbReference>
<sequence length="230" mass="25934">MMQNTQWVIPTSELTTTLNESAPRYTSYEVMSDDTDPASLLAQVVVLDESQLFLSKERIRLNETLSKNQAPWLFVVGQFPLCYRDRKGHYQNLHAMLVPLFTAFQVDAYFGMNDLVSQIVRLHVDTSNDFVSYTYGAASIMPYMDMLSSVRHHDEATNTNQLTHSVQCESSFRVPAGNTTITKHAVSRNSMEVTMYDSQGGVIFRTGQTRLRKKFEVKGSVGPAECVPMA</sequence>
<dbReference type="Gene3D" id="3.60.21.10">
    <property type="match status" value="1"/>
</dbReference>
<organism evidence="1 2">
    <name type="scientific">Aphanomyces invadans</name>
    <dbReference type="NCBI Taxonomy" id="157072"/>
    <lineage>
        <taxon>Eukaryota</taxon>
        <taxon>Sar</taxon>
        <taxon>Stramenopiles</taxon>
        <taxon>Oomycota</taxon>
        <taxon>Saprolegniomycetes</taxon>
        <taxon>Saprolegniales</taxon>
        <taxon>Verrucalvaceae</taxon>
        <taxon>Aphanomyces</taxon>
    </lineage>
</organism>
<evidence type="ECO:0000313" key="1">
    <source>
        <dbReference type="EMBL" id="RHY32930.1"/>
    </source>
</evidence>
<evidence type="ECO:0000313" key="2">
    <source>
        <dbReference type="Proteomes" id="UP000285060"/>
    </source>
</evidence>
<gene>
    <name evidence="1" type="ORF">DYB32_002103</name>
</gene>
<proteinExistence type="predicted"/>
<dbReference type="AlphaFoldDB" id="A0A418B4B8"/>
<comment type="caution">
    <text evidence="1">The sequence shown here is derived from an EMBL/GenBank/DDBJ whole genome shotgun (WGS) entry which is preliminary data.</text>
</comment>
<protein>
    <submittedName>
        <fullName evidence="1">Uncharacterized protein</fullName>
    </submittedName>
</protein>
<reference evidence="1 2" key="1">
    <citation type="submission" date="2018-08" db="EMBL/GenBank/DDBJ databases">
        <title>Aphanomyces genome sequencing and annotation.</title>
        <authorList>
            <person name="Minardi D."/>
            <person name="Oidtmann B."/>
            <person name="Van Der Giezen M."/>
            <person name="Studholme D.J."/>
        </authorList>
    </citation>
    <scope>NUCLEOTIDE SEQUENCE [LARGE SCALE GENOMIC DNA]</scope>
    <source>
        <strain evidence="1 2">NJM0002</strain>
    </source>
</reference>
<accession>A0A418B4B8</accession>
<keyword evidence="2" id="KW-1185">Reference proteome</keyword>
<dbReference type="InterPro" id="IPR029052">
    <property type="entry name" value="Metallo-depent_PP-like"/>
</dbReference>
<dbReference type="VEuPathDB" id="FungiDB:H310_01559"/>